<feature type="transmembrane region" description="Helical" evidence="8">
    <location>
        <begin position="6"/>
        <end position="24"/>
    </location>
</feature>
<dbReference type="EMBL" id="CP015453">
    <property type="protein sequence ID" value="AWH94531.1"/>
    <property type="molecule type" value="Genomic_DNA"/>
</dbReference>
<dbReference type="KEGG" id="dpc:A6048_02305"/>
<accession>A0AAD0JSB6</accession>
<keyword evidence="3" id="KW-1003">Cell membrane</keyword>
<dbReference type="Proteomes" id="UP000244903">
    <property type="component" value="Chromosome"/>
</dbReference>
<feature type="transmembrane region" description="Helical" evidence="8">
    <location>
        <begin position="164"/>
        <end position="186"/>
    </location>
</feature>
<evidence type="ECO:0000256" key="5">
    <source>
        <dbReference type="ARBA" id="ARBA00022989"/>
    </source>
</evidence>
<proteinExistence type="inferred from homology"/>
<evidence type="ECO:0000256" key="2">
    <source>
        <dbReference type="ARBA" id="ARBA00005346"/>
    </source>
</evidence>
<evidence type="ECO:0000256" key="3">
    <source>
        <dbReference type="ARBA" id="ARBA00022475"/>
    </source>
</evidence>
<evidence type="ECO:0000256" key="8">
    <source>
        <dbReference type="SAM" id="Phobius"/>
    </source>
</evidence>
<keyword evidence="5 8" id="KW-1133">Transmembrane helix</keyword>
<feature type="transmembrane region" description="Helical" evidence="8">
    <location>
        <begin position="131"/>
        <end position="152"/>
    </location>
</feature>
<evidence type="ECO:0000256" key="6">
    <source>
        <dbReference type="ARBA" id="ARBA00023136"/>
    </source>
</evidence>
<dbReference type="GO" id="GO:0042773">
    <property type="term" value="P:ATP synthesis coupled electron transport"/>
    <property type="evidence" value="ECO:0007669"/>
    <property type="project" value="InterPro"/>
</dbReference>
<feature type="transmembrane region" description="Helical" evidence="8">
    <location>
        <begin position="367"/>
        <end position="386"/>
    </location>
</feature>
<gene>
    <name evidence="10" type="ORF">A6048_02305</name>
</gene>
<feature type="transmembrane region" description="Helical" evidence="8">
    <location>
        <begin position="527"/>
        <end position="547"/>
    </location>
</feature>
<sequence length="575" mass="58398">MLESALTLFVAVPLLTAGLLVAVASRTRLVLTVLFTVLVAQLAAAIATVPWVSDGSVVVHQVALWAPGVAIPFVLDMFSALMLTVTSLLTLTCAAFAVAAGEAFKRFYPALVLLVTAGVNGALLTGDLFNFFVFVEVMLLPSYGLMMITRSGRASAAGVAASRLYISVNLLASTILLIGVALIYGLTGTVNIAELHGAASEDTGVAVATALVLFALAIKAAVVPVHGWLARAYPKMSPAVTAMFSGLHTKIAIYAIYRVYAVIFDGDSRYLWVGVVVFSATMLIGVLGAVGEAAPRSILAFHMVSQIGYILLGVALFGPLGLTAGIFYLLHHMIVKAGLFLAIGAIEVRYGPRRLGQLSGLAKTEPLIAIAFFASAMSLAGIPPFSGFVAKLSLIIAALDAGQIAAAAVAVAVSILTLLSMLKIWTGIFLGEPTATDSRTLPAGMDPAYSDAPGIPDGRDRAGADGITTGADGIATGVSATGTAAGPATTGAGTTAFTATAGTATRAATTAEAGSPDPVMVPPGRRIGLGLAAPALALAVVTLALGLGGQMLLELSGTAAANLYDPTGYVQAVLG</sequence>
<reference evidence="10 11" key="1">
    <citation type="submission" date="2016-04" db="EMBL/GenBank/DDBJ databases">
        <title>Complete genome sequence of the haloalkaliphilic hydrocarbon-degrading bacterium Dietzia psychralcaliphila ILA-1T, isolated from a drain of a fish product-processing plant.</title>
        <authorList>
            <person name="Zhao J."/>
            <person name="Hu B."/>
            <person name="Geng S."/>
            <person name="Nie Y."/>
            <person name="Tang Y."/>
        </authorList>
    </citation>
    <scope>NUCLEOTIDE SEQUENCE [LARGE SCALE GENOMIC DNA]</scope>
    <source>
        <strain evidence="10 11">ILA-1</strain>
    </source>
</reference>
<keyword evidence="11" id="KW-1185">Reference proteome</keyword>
<feature type="transmembrane region" description="Helical" evidence="8">
    <location>
        <begin position="31"/>
        <end position="53"/>
    </location>
</feature>
<dbReference type="PANTHER" id="PTHR42703">
    <property type="entry name" value="NADH DEHYDROGENASE"/>
    <property type="match status" value="1"/>
</dbReference>
<evidence type="ECO:0000313" key="10">
    <source>
        <dbReference type="EMBL" id="AWH94531.1"/>
    </source>
</evidence>
<feature type="transmembrane region" description="Helical" evidence="8">
    <location>
        <begin position="107"/>
        <end position="125"/>
    </location>
</feature>
<evidence type="ECO:0000256" key="4">
    <source>
        <dbReference type="ARBA" id="ARBA00022692"/>
    </source>
</evidence>
<feature type="domain" description="NADH:quinone oxidoreductase/Mrp antiporter transmembrane" evidence="9">
    <location>
        <begin position="126"/>
        <end position="417"/>
    </location>
</feature>
<comment type="similarity">
    <text evidence="2">Belongs to the CPA3 antiporters (TC 2.A.63) subunit D family.</text>
</comment>
<protein>
    <submittedName>
        <fullName evidence="10">Cation:proton antiporter</fullName>
    </submittedName>
</protein>
<feature type="transmembrane region" description="Helical" evidence="8">
    <location>
        <begin position="206"/>
        <end position="230"/>
    </location>
</feature>
<dbReference type="InterPro" id="IPR003918">
    <property type="entry name" value="NADH_UbQ_OxRdtase"/>
</dbReference>
<evidence type="ECO:0000256" key="1">
    <source>
        <dbReference type="ARBA" id="ARBA00004651"/>
    </source>
</evidence>
<feature type="transmembrane region" description="Helical" evidence="8">
    <location>
        <begin position="242"/>
        <end position="264"/>
    </location>
</feature>
<dbReference type="AlphaFoldDB" id="A0AAD0JSB6"/>
<dbReference type="GO" id="GO:0005886">
    <property type="term" value="C:plasma membrane"/>
    <property type="evidence" value="ECO:0007669"/>
    <property type="project" value="UniProtKB-SubCell"/>
</dbReference>
<dbReference type="PANTHER" id="PTHR42703:SF1">
    <property type="entry name" value="NA(+)_H(+) ANTIPORTER SUBUNIT D1"/>
    <property type="match status" value="1"/>
</dbReference>
<feature type="transmembrane region" description="Helical" evidence="8">
    <location>
        <begin position="326"/>
        <end position="346"/>
    </location>
</feature>
<feature type="transmembrane region" description="Helical" evidence="8">
    <location>
        <begin position="392"/>
        <end position="419"/>
    </location>
</feature>
<evidence type="ECO:0000256" key="7">
    <source>
        <dbReference type="RuleBase" id="RU000320"/>
    </source>
</evidence>
<dbReference type="Pfam" id="PF00361">
    <property type="entry name" value="Proton_antipo_M"/>
    <property type="match status" value="1"/>
</dbReference>
<feature type="transmembrane region" description="Helical" evidence="8">
    <location>
        <begin position="73"/>
        <end position="100"/>
    </location>
</feature>
<feature type="transmembrane region" description="Helical" evidence="8">
    <location>
        <begin position="298"/>
        <end position="320"/>
    </location>
</feature>
<name>A0AAD0JSB6_9ACTN</name>
<dbReference type="NCBIfam" id="NF006238">
    <property type="entry name" value="PRK08375.1-4"/>
    <property type="match status" value="1"/>
</dbReference>
<evidence type="ECO:0000259" key="9">
    <source>
        <dbReference type="Pfam" id="PF00361"/>
    </source>
</evidence>
<feature type="transmembrane region" description="Helical" evidence="8">
    <location>
        <begin position="270"/>
        <end position="291"/>
    </location>
</feature>
<dbReference type="GO" id="GO:0008137">
    <property type="term" value="F:NADH dehydrogenase (ubiquinone) activity"/>
    <property type="evidence" value="ECO:0007669"/>
    <property type="project" value="InterPro"/>
</dbReference>
<dbReference type="InterPro" id="IPR001750">
    <property type="entry name" value="ND/Mrp_TM"/>
</dbReference>
<evidence type="ECO:0000313" key="11">
    <source>
        <dbReference type="Proteomes" id="UP000244903"/>
    </source>
</evidence>
<dbReference type="InterPro" id="IPR050586">
    <property type="entry name" value="CPA3_Na-H_Antiporter_D"/>
</dbReference>
<comment type="subcellular location">
    <subcellularLocation>
        <location evidence="1">Cell membrane</location>
        <topology evidence="1">Multi-pass membrane protein</topology>
    </subcellularLocation>
    <subcellularLocation>
        <location evidence="7">Membrane</location>
        <topology evidence="7">Multi-pass membrane protein</topology>
    </subcellularLocation>
</comment>
<dbReference type="RefSeq" id="WP_107749381.1">
    <property type="nucleotide sequence ID" value="NZ_CP015453.1"/>
</dbReference>
<keyword evidence="6 8" id="KW-0472">Membrane</keyword>
<keyword evidence="4 7" id="KW-0812">Transmembrane</keyword>
<dbReference type="PRINTS" id="PR01437">
    <property type="entry name" value="NUOXDRDTASE4"/>
</dbReference>
<organism evidence="10 11">
    <name type="scientific">Dietzia psychralcaliphila</name>
    <dbReference type="NCBI Taxonomy" id="139021"/>
    <lineage>
        <taxon>Bacteria</taxon>
        <taxon>Bacillati</taxon>
        <taxon>Actinomycetota</taxon>
        <taxon>Actinomycetes</taxon>
        <taxon>Mycobacteriales</taxon>
        <taxon>Dietziaceae</taxon>
        <taxon>Dietzia</taxon>
    </lineage>
</organism>